<dbReference type="EMBL" id="BDRX01000052">
    <property type="protein sequence ID" value="GBF94490.1"/>
    <property type="molecule type" value="Genomic_DNA"/>
</dbReference>
<keyword evidence="3" id="KW-1185">Reference proteome</keyword>
<feature type="transmembrane region" description="Helical" evidence="1">
    <location>
        <begin position="161"/>
        <end position="187"/>
    </location>
</feature>
<feature type="transmembrane region" description="Helical" evidence="1">
    <location>
        <begin position="271"/>
        <end position="295"/>
    </location>
</feature>
<dbReference type="InterPro" id="IPR052776">
    <property type="entry name" value="Chloro_ReproSupport/MetalTrans"/>
</dbReference>
<dbReference type="OrthoDB" id="669460at2759"/>
<dbReference type="InParanoid" id="A0A2V0P9F8"/>
<dbReference type="STRING" id="307507.A0A2V0P9F8"/>
<feature type="transmembrane region" description="Helical" evidence="1">
    <location>
        <begin position="302"/>
        <end position="325"/>
    </location>
</feature>
<accession>A0A2V0P9F8</accession>
<keyword evidence="1" id="KW-0812">Transmembrane</keyword>
<proteinExistence type="predicted"/>
<protein>
    <recommendedName>
        <fullName evidence="4">Urease accessory protein UreH-like transmembrane domain-containing protein</fullName>
    </recommendedName>
</protein>
<dbReference type="PANTHER" id="PTHR33876">
    <property type="entry name" value="UNNAMED PRODUCT"/>
    <property type="match status" value="1"/>
</dbReference>
<organism evidence="2 3">
    <name type="scientific">Raphidocelis subcapitata</name>
    <dbReference type="NCBI Taxonomy" id="307507"/>
    <lineage>
        <taxon>Eukaryota</taxon>
        <taxon>Viridiplantae</taxon>
        <taxon>Chlorophyta</taxon>
        <taxon>core chlorophytes</taxon>
        <taxon>Chlorophyceae</taxon>
        <taxon>CS clade</taxon>
        <taxon>Sphaeropleales</taxon>
        <taxon>Selenastraceae</taxon>
        <taxon>Raphidocelis</taxon>
    </lineage>
</organism>
<evidence type="ECO:0000256" key="1">
    <source>
        <dbReference type="SAM" id="Phobius"/>
    </source>
</evidence>
<feature type="transmembrane region" description="Helical" evidence="1">
    <location>
        <begin position="199"/>
        <end position="220"/>
    </location>
</feature>
<evidence type="ECO:0008006" key="4">
    <source>
        <dbReference type="Google" id="ProtNLM"/>
    </source>
</evidence>
<sequence>MRTALAIASGSSCGALPVRPAARLHAAPKVVACPHRGRRAIGGGQQQRQGPLRSPAANAVGSAAAFPLQPDADTKRLQHLCKSVLVGVAAAAAWSIAASALSGAGGPFASLSLASSGGSSAAAQEAAKSGWAGLAAGFLHTLCGPDHLAALTPLTIGRNRAAAAALGALWGFGHSTGQLILGLALVLLKERFHDFIPALSRWSGVVVGLTLIAIGLMGLYETYFESDHGHEEEASAAAKAAASASMDAPALAAAGAGGGVAPLRQGARVGWATYATGIVYGLQPDALFVVVPALALPTKLAAVAYCSMFVLGTVAAMGGYTAVIGTTSAALTKERPWLQDHLSSIASAVAIIVGVLVLASGFGLELPFMHAH</sequence>
<evidence type="ECO:0000313" key="3">
    <source>
        <dbReference type="Proteomes" id="UP000247498"/>
    </source>
</evidence>
<gene>
    <name evidence="2" type="ORF">Rsub_07024</name>
</gene>
<dbReference type="FunCoup" id="A0A2V0P9F8">
    <property type="interactions" value="247"/>
</dbReference>
<name>A0A2V0P9F8_9CHLO</name>
<dbReference type="AlphaFoldDB" id="A0A2V0P9F8"/>
<keyword evidence="1" id="KW-1133">Transmembrane helix</keyword>
<comment type="caution">
    <text evidence="2">The sequence shown here is derived from an EMBL/GenBank/DDBJ whole genome shotgun (WGS) entry which is preliminary data.</text>
</comment>
<dbReference type="Proteomes" id="UP000247498">
    <property type="component" value="Unassembled WGS sequence"/>
</dbReference>
<feature type="transmembrane region" description="Helical" evidence="1">
    <location>
        <begin position="345"/>
        <end position="364"/>
    </location>
</feature>
<keyword evidence="1" id="KW-0472">Membrane</keyword>
<reference evidence="2 3" key="1">
    <citation type="journal article" date="2018" name="Sci. Rep.">
        <title>Raphidocelis subcapitata (=Pseudokirchneriella subcapitata) provides an insight into genome evolution and environmental adaptations in the Sphaeropleales.</title>
        <authorList>
            <person name="Suzuki S."/>
            <person name="Yamaguchi H."/>
            <person name="Nakajima N."/>
            <person name="Kawachi M."/>
        </authorList>
    </citation>
    <scope>NUCLEOTIDE SEQUENCE [LARGE SCALE GENOMIC DNA]</scope>
    <source>
        <strain evidence="2 3">NIES-35</strain>
    </source>
</reference>
<dbReference type="PANTHER" id="PTHR33876:SF4">
    <property type="entry name" value="CHLOROPLAST PROTEIN FOR GROWTH AND FERTILITY 2"/>
    <property type="match status" value="1"/>
</dbReference>
<evidence type="ECO:0000313" key="2">
    <source>
        <dbReference type="EMBL" id="GBF94490.1"/>
    </source>
</evidence>